<organism evidence="1 2">
    <name type="scientific">Candidatus Gottesmanbacteria bacterium RIFCSPHIGHO2_01_FULL_42_12</name>
    <dbReference type="NCBI Taxonomy" id="1798377"/>
    <lineage>
        <taxon>Bacteria</taxon>
        <taxon>Candidatus Gottesmaniibacteriota</taxon>
    </lineage>
</organism>
<comment type="caution">
    <text evidence="1">The sequence shown here is derived from an EMBL/GenBank/DDBJ whole genome shotgun (WGS) entry which is preliminary data.</text>
</comment>
<protein>
    <submittedName>
        <fullName evidence="1">Uncharacterized protein</fullName>
    </submittedName>
</protein>
<proteinExistence type="predicted"/>
<dbReference type="Proteomes" id="UP000178681">
    <property type="component" value="Unassembled WGS sequence"/>
</dbReference>
<evidence type="ECO:0000313" key="1">
    <source>
        <dbReference type="EMBL" id="OGG07285.1"/>
    </source>
</evidence>
<dbReference type="EMBL" id="MFJG01000009">
    <property type="protein sequence ID" value="OGG07285.1"/>
    <property type="molecule type" value="Genomic_DNA"/>
</dbReference>
<reference evidence="1 2" key="1">
    <citation type="journal article" date="2016" name="Nat. Commun.">
        <title>Thousands of microbial genomes shed light on interconnected biogeochemical processes in an aquifer system.</title>
        <authorList>
            <person name="Anantharaman K."/>
            <person name="Brown C.T."/>
            <person name="Hug L.A."/>
            <person name="Sharon I."/>
            <person name="Castelle C.J."/>
            <person name="Probst A.J."/>
            <person name="Thomas B.C."/>
            <person name="Singh A."/>
            <person name="Wilkins M.J."/>
            <person name="Karaoz U."/>
            <person name="Brodie E.L."/>
            <person name="Williams K.H."/>
            <person name="Hubbard S.S."/>
            <person name="Banfield J.F."/>
        </authorList>
    </citation>
    <scope>NUCLEOTIDE SEQUENCE [LARGE SCALE GENOMIC DNA]</scope>
</reference>
<sequence length="143" mass="15610">MTYKDIFRGLGFLTMVLSGLKSCQSPYDVYPYLVQKCQAGDTLNIKGVPVARTTARLKSGEEIVAGRFLGYENTVTNLGGGAFSVSPELTPENLPDGRVILHQLSPFQPDIRIALTKKGQGDELIFEFALNCKDTTAIPPVEE</sequence>
<gene>
    <name evidence="1" type="ORF">A2872_01615</name>
</gene>
<dbReference type="AlphaFoldDB" id="A0A1F5Z4J4"/>
<dbReference type="STRING" id="1798377.A2872_01615"/>
<evidence type="ECO:0000313" key="2">
    <source>
        <dbReference type="Proteomes" id="UP000178681"/>
    </source>
</evidence>
<name>A0A1F5Z4J4_9BACT</name>
<accession>A0A1F5Z4J4</accession>